<organism evidence="2 3">
    <name type="scientific">Trichomonas vaginalis (strain ATCC PRA-98 / G3)</name>
    <dbReference type="NCBI Taxonomy" id="412133"/>
    <lineage>
        <taxon>Eukaryota</taxon>
        <taxon>Metamonada</taxon>
        <taxon>Parabasalia</taxon>
        <taxon>Trichomonadida</taxon>
        <taxon>Trichomonadidae</taxon>
        <taxon>Trichomonas</taxon>
    </lineage>
</organism>
<feature type="transmembrane region" description="Helical" evidence="1">
    <location>
        <begin position="111"/>
        <end position="136"/>
    </location>
</feature>
<dbReference type="VEuPathDB" id="TrichDB:TVAGG3_0967790"/>
<dbReference type="AlphaFoldDB" id="A2DTD1"/>
<feature type="transmembrane region" description="Helical" evidence="1">
    <location>
        <begin position="39"/>
        <end position="60"/>
    </location>
</feature>
<dbReference type="KEGG" id="tva:4774412"/>
<name>A2DTD1_TRIV3</name>
<reference evidence="2" key="1">
    <citation type="submission" date="2006-10" db="EMBL/GenBank/DDBJ databases">
        <authorList>
            <person name="Amadeo P."/>
            <person name="Zhao Q."/>
            <person name="Wortman J."/>
            <person name="Fraser-Liggett C."/>
            <person name="Carlton J."/>
        </authorList>
    </citation>
    <scope>NUCLEOTIDE SEQUENCE</scope>
    <source>
        <strain evidence="2">G3</strain>
    </source>
</reference>
<evidence type="ECO:0000313" key="3">
    <source>
        <dbReference type="Proteomes" id="UP000001542"/>
    </source>
</evidence>
<keyword evidence="1" id="KW-0472">Membrane</keyword>
<evidence type="ECO:0000256" key="1">
    <source>
        <dbReference type="SAM" id="Phobius"/>
    </source>
</evidence>
<keyword evidence="1" id="KW-0812">Transmembrane</keyword>
<dbReference type="RefSeq" id="XP_001328626.1">
    <property type="nucleotide sequence ID" value="XM_001328591.1"/>
</dbReference>
<feature type="transmembrane region" description="Helical" evidence="1">
    <location>
        <begin position="148"/>
        <end position="166"/>
    </location>
</feature>
<dbReference type="Proteomes" id="UP000001542">
    <property type="component" value="Unassembled WGS sequence"/>
</dbReference>
<dbReference type="EMBL" id="DS113243">
    <property type="protein sequence ID" value="EAY16403.1"/>
    <property type="molecule type" value="Genomic_DNA"/>
</dbReference>
<reference evidence="2" key="2">
    <citation type="journal article" date="2007" name="Science">
        <title>Draft genome sequence of the sexually transmitted pathogen Trichomonas vaginalis.</title>
        <authorList>
            <person name="Carlton J.M."/>
            <person name="Hirt R.P."/>
            <person name="Silva J.C."/>
            <person name="Delcher A.L."/>
            <person name="Schatz M."/>
            <person name="Zhao Q."/>
            <person name="Wortman J.R."/>
            <person name="Bidwell S.L."/>
            <person name="Alsmark U.C.M."/>
            <person name="Besteiro S."/>
            <person name="Sicheritz-Ponten T."/>
            <person name="Noel C.J."/>
            <person name="Dacks J.B."/>
            <person name="Foster P.G."/>
            <person name="Simillion C."/>
            <person name="Van de Peer Y."/>
            <person name="Miranda-Saavedra D."/>
            <person name="Barton G.J."/>
            <person name="Westrop G.D."/>
            <person name="Mueller S."/>
            <person name="Dessi D."/>
            <person name="Fiori P.L."/>
            <person name="Ren Q."/>
            <person name="Paulsen I."/>
            <person name="Zhang H."/>
            <person name="Bastida-Corcuera F.D."/>
            <person name="Simoes-Barbosa A."/>
            <person name="Brown M.T."/>
            <person name="Hayes R.D."/>
            <person name="Mukherjee M."/>
            <person name="Okumura C.Y."/>
            <person name="Schneider R."/>
            <person name="Smith A.J."/>
            <person name="Vanacova S."/>
            <person name="Villalvazo M."/>
            <person name="Haas B.J."/>
            <person name="Pertea M."/>
            <person name="Feldblyum T.V."/>
            <person name="Utterback T.R."/>
            <person name="Shu C.L."/>
            <person name="Osoegawa K."/>
            <person name="de Jong P.J."/>
            <person name="Hrdy I."/>
            <person name="Horvathova L."/>
            <person name="Zubacova Z."/>
            <person name="Dolezal P."/>
            <person name="Malik S.B."/>
            <person name="Logsdon J.M. Jr."/>
            <person name="Henze K."/>
            <person name="Gupta A."/>
            <person name="Wang C.C."/>
            <person name="Dunne R.L."/>
            <person name="Upcroft J.A."/>
            <person name="Upcroft P."/>
            <person name="White O."/>
            <person name="Salzberg S.L."/>
            <person name="Tang P."/>
            <person name="Chiu C.-H."/>
            <person name="Lee Y.-S."/>
            <person name="Embley T.M."/>
            <person name="Coombs G.H."/>
            <person name="Mottram J.C."/>
            <person name="Tachezy J."/>
            <person name="Fraser-Liggett C.M."/>
            <person name="Johnson P.J."/>
        </authorList>
    </citation>
    <scope>NUCLEOTIDE SEQUENCE [LARGE SCALE GENOMIC DNA]</scope>
    <source>
        <strain evidence="2">G3</strain>
    </source>
</reference>
<accession>A2DTD1</accession>
<proteinExistence type="predicted"/>
<sequence length="208" mass="23603">MLSQSSSNTSTSTSTSLDATNNKYHGLLTISRISVIKHIVYDFFSFFNSIAHPSIIYAFIINAWRTIQWAGPSVIPESSTLYPSKTVAQILTDAFSFFFRIVPASIKGEEFIYYAIIALVLFYTFCLILIVTIYIFNKNGKISNGVAIAFYFIFDGIWYLITPIAFTQCGHRIGYTFIQNEDVKDVASWVLIILLLISLCVYYFITAY</sequence>
<feature type="transmembrane region" description="Helical" evidence="1">
    <location>
        <begin position="186"/>
        <end position="205"/>
    </location>
</feature>
<gene>
    <name evidence="2" type="ORF">TVAG_360120</name>
</gene>
<keyword evidence="1" id="KW-1133">Transmembrane helix</keyword>
<dbReference type="InParanoid" id="A2DTD1"/>
<keyword evidence="3" id="KW-1185">Reference proteome</keyword>
<dbReference type="VEuPathDB" id="TrichDB:TVAG_360120"/>
<evidence type="ECO:0000313" key="2">
    <source>
        <dbReference type="EMBL" id="EAY16403.1"/>
    </source>
</evidence>
<protein>
    <submittedName>
        <fullName evidence="2">Uncharacterized protein</fullName>
    </submittedName>
</protein>